<reference evidence="1 2" key="1">
    <citation type="submission" date="2019-01" db="EMBL/GenBank/DDBJ databases">
        <title>Ktedonosporobacter rubrisoli SCAWS-G2.</title>
        <authorList>
            <person name="Huang Y."/>
            <person name="Yan B."/>
        </authorList>
    </citation>
    <scope>NUCLEOTIDE SEQUENCE [LARGE SCALE GENOMIC DNA]</scope>
    <source>
        <strain evidence="1 2">SCAWS-G2</strain>
    </source>
</reference>
<evidence type="ECO:0000313" key="1">
    <source>
        <dbReference type="EMBL" id="QBD76653.1"/>
    </source>
</evidence>
<dbReference type="AlphaFoldDB" id="A0A4P6JNB5"/>
<dbReference type="Proteomes" id="UP000290365">
    <property type="component" value="Chromosome"/>
</dbReference>
<dbReference type="EMBL" id="CP035758">
    <property type="protein sequence ID" value="QBD76653.1"/>
    <property type="molecule type" value="Genomic_DNA"/>
</dbReference>
<proteinExistence type="predicted"/>
<evidence type="ECO:0000313" key="2">
    <source>
        <dbReference type="Proteomes" id="UP000290365"/>
    </source>
</evidence>
<dbReference type="OrthoDB" id="8236516at2"/>
<organism evidence="1 2">
    <name type="scientific">Ktedonosporobacter rubrisoli</name>
    <dbReference type="NCBI Taxonomy" id="2509675"/>
    <lineage>
        <taxon>Bacteria</taxon>
        <taxon>Bacillati</taxon>
        <taxon>Chloroflexota</taxon>
        <taxon>Ktedonobacteria</taxon>
        <taxon>Ktedonobacterales</taxon>
        <taxon>Ktedonosporobacteraceae</taxon>
        <taxon>Ktedonosporobacter</taxon>
    </lineage>
</organism>
<keyword evidence="2" id="KW-1185">Reference proteome</keyword>
<dbReference type="KEGG" id="kbs:EPA93_11825"/>
<accession>A0A4P6JNB5</accession>
<gene>
    <name evidence="1" type="ORF">EPA93_11825</name>
</gene>
<sequence length="78" mass="9256">MATAGDAPSFERDIKPLFREDDRDAMDYVFDLWKYEDVRANAQNILERIEDGSMPCDEEWPEERLELLRRWIETGMSA</sequence>
<name>A0A4P6JNB5_KTERU</name>
<protein>
    <submittedName>
        <fullName evidence="1">Uncharacterized protein</fullName>
    </submittedName>
</protein>
<dbReference type="RefSeq" id="WP_129887638.1">
    <property type="nucleotide sequence ID" value="NZ_CP035758.1"/>
</dbReference>